<dbReference type="SUPFAM" id="SSF57783">
    <property type="entry name" value="Zinc beta-ribbon"/>
    <property type="match status" value="1"/>
</dbReference>
<reference evidence="1" key="1">
    <citation type="submission" date="2022-07" db="EMBL/GenBank/DDBJ databases">
        <title>Complete Genome Sequence of the Radioresistant Bacterium Deinococcus aetherius ST0316, Isolated from the Air Dust collected in Lower Stratosphere above Japan.</title>
        <authorList>
            <person name="Satoh K."/>
            <person name="Hagiwara K."/>
            <person name="Katsumata K."/>
            <person name="Kubo A."/>
            <person name="Yokobori S."/>
            <person name="Yamagishi A."/>
            <person name="Oono Y."/>
            <person name="Narumi I."/>
        </authorList>
    </citation>
    <scope>NUCLEOTIDE SEQUENCE</scope>
    <source>
        <strain evidence="1">ST0316</strain>
    </source>
</reference>
<evidence type="ECO:0000313" key="2">
    <source>
        <dbReference type="Proteomes" id="UP001064971"/>
    </source>
</evidence>
<organism evidence="1 2">
    <name type="scientific">Deinococcus aetherius</name>
    <dbReference type="NCBI Taxonomy" id="200252"/>
    <lineage>
        <taxon>Bacteria</taxon>
        <taxon>Thermotogati</taxon>
        <taxon>Deinococcota</taxon>
        <taxon>Deinococci</taxon>
        <taxon>Deinococcales</taxon>
        <taxon>Deinococcaceae</taxon>
        <taxon>Deinococcus</taxon>
    </lineage>
</organism>
<sequence length="412" mass="43498">MNVSELLERVNLPDLIAQEWGPEAVRGLPRERGGKICDRRPGQEEYHPSFSVFRRGQVWFWKRHGGDGASGSAYDFLLECGYSAAQARVELHRLAGVPLDGWPNASRPSRAYTPPSPLAQAQGALSALSPLNPDELNRARQLLAPLTGQDRAAQDLRARGLWGWPGLRVGKLRRDYRTRDGRPLAHAGALGLLITGPDGQPWGLKVRNLGRPADLAAAGLDRYVYRLARHGAPAWCAPGYGQDAAGLIVEGELNGAAAARALGAAGLALNVQGLAGAGGLPHLAGMAGQTVYLYADADQAGRDCVARVGQLAQAAGAAEVRVLPALPAGDFCDLAGQCGTAWLGQVLRDLLQASTIHHTVSPSGESDGATGGVRFAPPHQALGSGVVVQARPEALALAKYRTKLNKRLRGLL</sequence>
<dbReference type="RefSeq" id="WP_264776072.1">
    <property type="nucleotide sequence ID" value="NZ_AP026560.1"/>
</dbReference>
<dbReference type="Proteomes" id="UP001064971">
    <property type="component" value="Chromosome"/>
</dbReference>
<keyword evidence="2" id="KW-1185">Reference proteome</keyword>
<evidence type="ECO:0008006" key="3">
    <source>
        <dbReference type="Google" id="ProtNLM"/>
    </source>
</evidence>
<name>A0ABM8A8W4_9DEIO</name>
<dbReference type="EMBL" id="AP026560">
    <property type="protein sequence ID" value="BDP40192.1"/>
    <property type="molecule type" value="Genomic_DNA"/>
</dbReference>
<gene>
    <name evidence="1" type="ORF">DAETH_01610</name>
</gene>
<evidence type="ECO:0000313" key="1">
    <source>
        <dbReference type="EMBL" id="BDP40192.1"/>
    </source>
</evidence>
<proteinExistence type="predicted"/>
<accession>A0ABM8A8W4</accession>
<protein>
    <recommendedName>
        <fullName evidence="3">Toprim domain-containing protein</fullName>
    </recommendedName>
</protein>